<dbReference type="Proteomes" id="UP000800097">
    <property type="component" value="Unassembled WGS sequence"/>
</dbReference>
<dbReference type="GeneID" id="54549266"/>
<organism evidence="5 6">
    <name type="scientific">Westerdykella ornata</name>
    <dbReference type="NCBI Taxonomy" id="318751"/>
    <lineage>
        <taxon>Eukaryota</taxon>
        <taxon>Fungi</taxon>
        <taxon>Dikarya</taxon>
        <taxon>Ascomycota</taxon>
        <taxon>Pezizomycotina</taxon>
        <taxon>Dothideomycetes</taxon>
        <taxon>Pleosporomycetidae</taxon>
        <taxon>Pleosporales</taxon>
        <taxon>Sporormiaceae</taxon>
        <taxon>Westerdykella</taxon>
    </lineage>
</organism>
<dbReference type="InterPro" id="IPR019826">
    <property type="entry name" value="Carboxylesterase_B_AS"/>
</dbReference>
<dbReference type="EC" id="3.1.1.-" evidence="3"/>
<keyword evidence="6" id="KW-1185">Reference proteome</keyword>
<evidence type="ECO:0000256" key="1">
    <source>
        <dbReference type="ARBA" id="ARBA00005964"/>
    </source>
</evidence>
<dbReference type="Pfam" id="PF00135">
    <property type="entry name" value="COesterase"/>
    <property type="match status" value="1"/>
</dbReference>
<evidence type="ECO:0000313" key="6">
    <source>
        <dbReference type="Proteomes" id="UP000800097"/>
    </source>
</evidence>
<comment type="similarity">
    <text evidence="1 3">Belongs to the type-B carboxylesterase/lipase family.</text>
</comment>
<dbReference type="GO" id="GO:0016787">
    <property type="term" value="F:hydrolase activity"/>
    <property type="evidence" value="ECO:0007669"/>
    <property type="project" value="UniProtKB-KW"/>
</dbReference>
<feature type="chain" id="PRO_5025712254" description="Carboxylic ester hydrolase" evidence="3">
    <location>
        <begin position="24"/>
        <end position="597"/>
    </location>
</feature>
<dbReference type="EMBL" id="ML986530">
    <property type="protein sequence ID" value="KAF2271925.1"/>
    <property type="molecule type" value="Genomic_DNA"/>
</dbReference>
<feature type="domain" description="Carboxylesterase type B" evidence="4">
    <location>
        <begin position="44"/>
        <end position="543"/>
    </location>
</feature>
<dbReference type="InterPro" id="IPR050309">
    <property type="entry name" value="Type-B_Carboxylest/Lipase"/>
</dbReference>
<sequence length="597" mass="64705">MGRVATFLVGAFAQLTALQSAVAEPIAPTPRGAPSVDLGYAVYEGSYDASSKVNSFKGIRYAAPPLGNLRWAAPQAPATNRSATIPATEYPSACPQTGASSKTPPQYGFVSGPGNEDCLFLNVFAPAGAKNLPVFFWIHGGGYGLFSSKGLDPTEFMSTNGNAFVSVVIQYRLGAFGFLSGEDIKQDGALNAGLLDMNFALQWVQQYIQKFGGDPTRVTIAGESAGGAAVMYQAMAYGGKQDKTLFSNIITASPWVPYQYNYDDEVPTKAYDDFAEAAGCQDADDTLQCLRAADTVVLQNASAKVSEAGPFGTFAFLPVTDGTFVQKRPTEQLFAKAVKGKRLLSSNLAHEGVPLSPPTAKTLQAFRDYIDITFPNFSDADKAALEKQYSYAGDDKDTDPSAPLFDTTGVSGPTAVNQSVHATGQQQRVFNVFAEYAFDCPSYWLASAFPQAWKYQWSAPPSYHGFDLNALWSKGQKAPGRDFIRTFQKIWGSFITTNNPIISISDAKGSKNNATVPVGLFGKINWPQWNDRSPTLLSLNFTGGVPQFHDPTENLKYYTYTDPGVTNQHKIADARKWEGGRGNRCDWWKSQASKVPY</sequence>
<protein>
    <recommendedName>
        <fullName evidence="3">Carboxylic ester hydrolase</fullName>
        <ecNumber evidence="3">3.1.1.-</ecNumber>
    </recommendedName>
</protein>
<feature type="signal peptide" evidence="3">
    <location>
        <begin position="1"/>
        <end position="23"/>
    </location>
</feature>
<keyword evidence="2 3" id="KW-0378">Hydrolase</keyword>
<dbReference type="PROSITE" id="PS00941">
    <property type="entry name" value="CARBOXYLESTERASE_B_2"/>
    <property type="match status" value="1"/>
</dbReference>
<dbReference type="PROSITE" id="PS00122">
    <property type="entry name" value="CARBOXYLESTERASE_B_1"/>
    <property type="match status" value="1"/>
</dbReference>
<evidence type="ECO:0000256" key="3">
    <source>
        <dbReference type="RuleBase" id="RU361235"/>
    </source>
</evidence>
<dbReference type="InterPro" id="IPR002018">
    <property type="entry name" value="CarbesteraseB"/>
</dbReference>
<gene>
    <name evidence="5" type="ORF">EI97DRAFT_386949</name>
</gene>
<dbReference type="InterPro" id="IPR029058">
    <property type="entry name" value="AB_hydrolase_fold"/>
</dbReference>
<dbReference type="PANTHER" id="PTHR11559">
    <property type="entry name" value="CARBOXYLESTERASE"/>
    <property type="match status" value="1"/>
</dbReference>
<accession>A0A6A6J668</accession>
<name>A0A6A6J668_WESOR</name>
<dbReference type="FunFam" id="3.40.50.1820:FF:000266">
    <property type="entry name" value="Carboxylic ester hydrolase"/>
    <property type="match status" value="1"/>
</dbReference>
<proteinExistence type="inferred from homology"/>
<dbReference type="OrthoDB" id="408631at2759"/>
<dbReference type="Gene3D" id="3.40.50.1820">
    <property type="entry name" value="alpha/beta hydrolase"/>
    <property type="match status" value="1"/>
</dbReference>
<evidence type="ECO:0000259" key="4">
    <source>
        <dbReference type="Pfam" id="PF00135"/>
    </source>
</evidence>
<dbReference type="AlphaFoldDB" id="A0A6A6J668"/>
<evidence type="ECO:0000256" key="2">
    <source>
        <dbReference type="ARBA" id="ARBA00022801"/>
    </source>
</evidence>
<keyword evidence="3" id="KW-0732">Signal</keyword>
<dbReference type="InterPro" id="IPR019819">
    <property type="entry name" value="Carboxylesterase_B_CS"/>
</dbReference>
<dbReference type="RefSeq" id="XP_033649464.1">
    <property type="nucleotide sequence ID" value="XM_033796091.1"/>
</dbReference>
<reference evidence="5" key="1">
    <citation type="journal article" date="2020" name="Stud. Mycol.">
        <title>101 Dothideomycetes genomes: a test case for predicting lifestyles and emergence of pathogens.</title>
        <authorList>
            <person name="Haridas S."/>
            <person name="Albert R."/>
            <person name="Binder M."/>
            <person name="Bloem J."/>
            <person name="Labutti K."/>
            <person name="Salamov A."/>
            <person name="Andreopoulos B."/>
            <person name="Baker S."/>
            <person name="Barry K."/>
            <person name="Bills G."/>
            <person name="Bluhm B."/>
            <person name="Cannon C."/>
            <person name="Castanera R."/>
            <person name="Culley D."/>
            <person name="Daum C."/>
            <person name="Ezra D."/>
            <person name="Gonzalez J."/>
            <person name="Henrissat B."/>
            <person name="Kuo A."/>
            <person name="Liang C."/>
            <person name="Lipzen A."/>
            <person name="Lutzoni F."/>
            <person name="Magnuson J."/>
            <person name="Mondo S."/>
            <person name="Nolan M."/>
            <person name="Ohm R."/>
            <person name="Pangilinan J."/>
            <person name="Park H.-J."/>
            <person name="Ramirez L."/>
            <person name="Alfaro M."/>
            <person name="Sun H."/>
            <person name="Tritt A."/>
            <person name="Yoshinaga Y."/>
            <person name="Zwiers L.-H."/>
            <person name="Turgeon B."/>
            <person name="Goodwin S."/>
            <person name="Spatafora J."/>
            <person name="Crous P."/>
            <person name="Grigoriev I."/>
        </authorList>
    </citation>
    <scope>NUCLEOTIDE SEQUENCE</scope>
    <source>
        <strain evidence="5">CBS 379.55</strain>
    </source>
</reference>
<evidence type="ECO:0000313" key="5">
    <source>
        <dbReference type="EMBL" id="KAF2271925.1"/>
    </source>
</evidence>
<dbReference type="SUPFAM" id="SSF53474">
    <property type="entry name" value="alpha/beta-Hydrolases"/>
    <property type="match status" value="1"/>
</dbReference>